<reference evidence="1 2" key="1">
    <citation type="journal article" date="2006" name="Proc. Natl. Acad. Sci. U.S.A.">
        <title>Complete nucleotide sequence of the chlorarachniophyte nucleomorph: nature's smallest nucleus.</title>
        <authorList>
            <person name="Gilson P.R."/>
            <person name="Su V."/>
            <person name="Slamovits C.H."/>
            <person name="Reith M.E."/>
            <person name="Keeling P.J."/>
            <person name="McFadden G.I."/>
        </authorList>
    </citation>
    <scope>NUCLEOTIDE SEQUENCE [LARGE SCALE GENOMIC DNA]</scope>
    <source>
        <strain evidence="2">CCMP621</strain>
    </source>
</reference>
<protein>
    <submittedName>
        <fullName evidence="1">Uncharacterized protein</fullName>
    </submittedName>
</protein>
<organism evidence="1 2">
    <name type="scientific">Bigelowiella natans</name>
    <name type="common">Pedinomonas minutissima</name>
    <name type="synonym">Chlorarachnion sp. (strain CCMP621)</name>
    <dbReference type="NCBI Taxonomy" id="227086"/>
    <lineage>
        <taxon>Eukaryota</taxon>
        <taxon>Sar</taxon>
        <taxon>Rhizaria</taxon>
        <taxon>Cercozoa</taxon>
        <taxon>Chlorarachniophyceae</taxon>
        <taxon>Bigelowiella</taxon>
    </lineage>
</organism>
<geneLocation type="nucleomorph" evidence="1"/>
<name>Q3LW68_BIGNA</name>
<keyword evidence="1" id="KW-0542">Nucleomorph</keyword>
<dbReference type="GeneID" id="5788562"/>
<dbReference type="Proteomes" id="UP000243425">
    <property type="component" value="Nucleomorph 2"/>
</dbReference>
<dbReference type="RefSeq" id="XP_001712910.1">
    <property type="nucleotide sequence ID" value="XM_001712858.1"/>
</dbReference>
<sequence>MLTDITKLKNCISFYNRIMYLKRNIKEILELKTKKIIFHKSRKGLSSLQNCFEQQKTIFFQNREYFIQITKFFNYLSNKLYYFKIENSKILKKKAIIMISNFIKSDTSFLKNIYSSINSYKTLIITILNFLKLDNGLRKSFSYNDIFLFYKIFLKKIKYQLSLKKSAIKFELYYFTKIFFLLLFREIFKYLSSIKKSILLVKKKDCFYNKFFSRNIIMLLKIYSNMTSLRECYGLDSIVSTSVKKVLQTHSTNKEETNRKILLKLIDKLILPKFFSKNYDKKITLFNNRRVNMNYYLSFKRIKIFETFRIEYFISFFKQNLKIQLHGKYRKLNELDDSSKRTKRISTKIYLFLYYKHEFLSKATFNTFSLYNNVLINFRLEIVKRITRLYTVLSRLYKITKLSIPFLFFRLGILKNLLPHFNTLNHKSKFISGSKRSMKLKLNYYLEYIAYFESINFFIKSSFLVNYMNLNETKIKIETKSQKSILECHISTYVNNFEKNNGYFFQLTKYYYNGLFLIVLLNSFKITFNIFSRNSNLLDKKYYSTIIRFILLSKKLNIHINHNFYVFHNQEQLFRCNLNRKNFKKNKHFLKYNNNFMFNNLSLIKFHSLCKSFITKEYYVCLHKMFSLETIDKLYLKKKAFHLQILINRIDYKAMSKIMLYKNSFYETSNRRTEKIQTSNKPNFYKTIYNFQIYLNIPNQLFLISKSNIRLNISLMQSIHYLYQNFSFYKIRILMQCSLINMNDYNKYFENNLLNQKNCELKNKDRPNKEISRFDFLKNHTIINYIKARNFLIKLITEHAYSKVYISLYRVLLIYFRLIVALIRPLYSFSNCDNTKTCLWIGFNENVINSSLHETVDTLSRHLEKNSSDFYEEIKHFSSRKDKKLLGMNKKKLYSLIKFNEDEITLEYKMSTSKYFRDLFIKLLYTKKLKKSFKITGFVAKTLSMIVKISRYFIYKKYILNQTIIKILKIHNEVLRNINQSSSPKLLYTNLKYIFLFFYPIKAYFLRYHNKLSIKTRLLKNQSYYILQIKLCSMILFTILKNSYKHNPYKLLKCFHEKLLYNLINYQKFKNYKFKNMNSNFNTFFQYSLKVLNKCFLVYIEYLFVKDNTFFRTNFKINSASMINISISLRNSIVEAQNYLSNRLILGFYNFVSTIKHFIKPYLNIYLADGCRLIGQRLNDSKSKKIRKNRKSISKNSLIFKLFIYNKYYEHMNKHRNSAFLNIAYRKYNKKKRLIIIKEHKKEKTNYHLDHLSLSDNSNFYRSIIKLSLIALSNVKPI</sequence>
<evidence type="ECO:0000313" key="2">
    <source>
        <dbReference type="Proteomes" id="UP000243425"/>
    </source>
</evidence>
<dbReference type="EMBL" id="DQ158857">
    <property type="protein sequence ID" value="ABA27298.1"/>
    <property type="molecule type" value="Genomic_DNA"/>
</dbReference>
<evidence type="ECO:0000313" key="1">
    <source>
        <dbReference type="EMBL" id="ABA27298.1"/>
    </source>
</evidence>
<dbReference type="AlphaFoldDB" id="Q3LW68"/>
<proteinExistence type="predicted"/>
<accession>Q3LW68</accession>